<reference evidence="4" key="1">
    <citation type="submission" date="2018-05" db="EMBL/GenBank/DDBJ databases">
        <authorList>
            <person name="Lanie J.A."/>
            <person name="Ng W.-L."/>
            <person name="Kazmierczak K.M."/>
            <person name="Andrzejewski T.M."/>
            <person name="Davidsen T.M."/>
            <person name="Wayne K.J."/>
            <person name="Tettelin H."/>
            <person name="Glass J.I."/>
            <person name="Rusch D."/>
            <person name="Podicherti R."/>
            <person name="Tsui H.-C.T."/>
            <person name="Winkler M.E."/>
        </authorList>
    </citation>
    <scope>NUCLEOTIDE SEQUENCE</scope>
</reference>
<dbReference type="SUPFAM" id="SSF48452">
    <property type="entry name" value="TPR-like"/>
    <property type="match status" value="1"/>
</dbReference>
<dbReference type="Pfam" id="PF13525">
    <property type="entry name" value="YfiO"/>
    <property type="match status" value="1"/>
</dbReference>
<evidence type="ECO:0000259" key="3">
    <source>
        <dbReference type="Pfam" id="PF13525"/>
    </source>
</evidence>
<evidence type="ECO:0000256" key="2">
    <source>
        <dbReference type="SAM" id="Coils"/>
    </source>
</evidence>
<accession>A0A381QEH4</accession>
<name>A0A381QEH4_9ZZZZ</name>
<dbReference type="InterPro" id="IPR039565">
    <property type="entry name" value="BamD-like"/>
</dbReference>
<feature type="domain" description="Outer membrane lipoprotein BamD-like" evidence="3">
    <location>
        <begin position="159"/>
        <end position="277"/>
    </location>
</feature>
<keyword evidence="2" id="KW-0175">Coiled coil</keyword>
<feature type="coiled-coil region" evidence="2">
    <location>
        <begin position="32"/>
        <end position="59"/>
    </location>
</feature>
<dbReference type="InterPro" id="IPR011990">
    <property type="entry name" value="TPR-like_helical_dom_sf"/>
</dbReference>
<protein>
    <recommendedName>
        <fullName evidence="3">Outer membrane lipoprotein BamD-like domain-containing protein</fullName>
    </recommendedName>
</protein>
<dbReference type="AlphaFoldDB" id="A0A381QEH4"/>
<dbReference type="EMBL" id="UINC01001314">
    <property type="protein sequence ID" value="SUZ77368.1"/>
    <property type="molecule type" value="Genomic_DNA"/>
</dbReference>
<evidence type="ECO:0000313" key="4">
    <source>
        <dbReference type="EMBL" id="SUZ77368.1"/>
    </source>
</evidence>
<keyword evidence="1" id="KW-0732">Signal</keyword>
<organism evidence="4">
    <name type="scientific">marine metagenome</name>
    <dbReference type="NCBI Taxonomy" id="408172"/>
    <lineage>
        <taxon>unclassified sequences</taxon>
        <taxon>metagenomes</taxon>
        <taxon>ecological metagenomes</taxon>
    </lineage>
</organism>
<dbReference type="Gene3D" id="1.25.40.10">
    <property type="entry name" value="Tetratricopeptide repeat domain"/>
    <property type="match status" value="1"/>
</dbReference>
<proteinExistence type="predicted"/>
<sequence>MRNPIFNKSILYFTIYCVFLMILTIEVSFAQQTDIKRELKRLNAKIDRERVRTDSLETQISILLPDLRNTLRATVDAKKQTDSVAILLINRINTLQNKIRMLEDKSIYTDSTNFEILAQLVMIENKIITLTNSFTEMYSLRSDKQQANIKSKISPVEYKKKYIEALSYYQNGDYSQAITGFSNLVIEDPSNELADNSQYWLAECYYSTKNYKRSILEFEKVFTFPGTDKDDDSQLKLALSFQSLGNLVKAREEYQRMVDYFPSSEYFSRAKESLKQLSLE</sequence>
<gene>
    <name evidence="4" type="ORF">METZ01_LOCUS30222</name>
</gene>
<evidence type="ECO:0000256" key="1">
    <source>
        <dbReference type="ARBA" id="ARBA00022729"/>
    </source>
</evidence>